<reference evidence="3 4" key="1">
    <citation type="submission" date="2019-06" db="EMBL/GenBank/DDBJ databases">
        <authorList>
            <person name="Jiang L."/>
        </authorList>
    </citation>
    <scope>NUCLEOTIDE SEQUENCE [LARGE SCALE GENOMIC DNA]</scope>
    <source>
        <strain evidence="3 4">YIM 48858</strain>
    </source>
</reference>
<evidence type="ECO:0000313" key="4">
    <source>
        <dbReference type="Proteomes" id="UP000305709"/>
    </source>
</evidence>
<evidence type="ECO:0000259" key="2">
    <source>
        <dbReference type="Pfam" id="PF01478"/>
    </source>
</evidence>
<comment type="caution">
    <text evidence="3">The sequence shown here is derived from an EMBL/GenBank/DDBJ whole genome shotgun (WGS) entry which is preliminary data.</text>
</comment>
<feature type="transmembrane region" description="Helical" evidence="1">
    <location>
        <begin position="54"/>
        <end position="73"/>
    </location>
</feature>
<dbReference type="Gene3D" id="1.20.120.1220">
    <property type="match status" value="1"/>
</dbReference>
<dbReference type="RefSeq" id="WP_139084163.1">
    <property type="nucleotide sequence ID" value="NZ_VDFV01000137.1"/>
</dbReference>
<keyword evidence="1" id="KW-0812">Transmembrane</keyword>
<dbReference type="Pfam" id="PF01478">
    <property type="entry name" value="Peptidase_A24"/>
    <property type="match status" value="1"/>
</dbReference>
<feature type="transmembrane region" description="Helical" evidence="1">
    <location>
        <begin position="93"/>
        <end position="114"/>
    </location>
</feature>
<dbReference type="EMBL" id="VDFV01000137">
    <property type="protein sequence ID" value="TNC59035.1"/>
    <property type="molecule type" value="Genomic_DNA"/>
</dbReference>
<dbReference type="OrthoDB" id="7866360at2"/>
<dbReference type="GO" id="GO:0016020">
    <property type="term" value="C:membrane"/>
    <property type="evidence" value="ECO:0007669"/>
    <property type="project" value="InterPro"/>
</dbReference>
<accession>A0A5C4N8V5</accession>
<name>A0A5C4N8V5_9RHOB</name>
<dbReference type="AlphaFoldDB" id="A0A5C4N8V5"/>
<evidence type="ECO:0000256" key="1">
    <source>
        <dbReference type="SAM" id="Phobius"/>
    </source>
</evidence>
<protein>
    <recommendedName>
        <fullName evidence="2">Prepilin type IV endopeptidase peptidase domain-containing protein</fullName>
    </recommendedName>
</protein>
<feature type="domain" description="Prepilin type IV endopeptidase peptidase" evidence="2">
    <location>
        <begin position="8"/>
        <end position="109"/>
    </location>
</feature>
<gene>
    <name evidence="3" type="ORF">FHG71_23180</name>
</gene>
<sequence>MQLLPLLLAAPLLVWIAWTDFRFMRIRNSAVLAAIGIFILTVPLIGLEEAMQRLLAAALIFGVAFGLFAARMMGGGDVKMGAALTLFIPSGTYALFATVFSAAILAGIALILTLRSVPILRRTGPVSLRARGTFPMGLAFALAGLAHLGVLASAS</sequence>
<feature type="transmembrane region" description="Helical" evidence="1">
    <location>
        <begin position="134"/>
        <end position="154"/>
    </location>
</feature>
<dbReference type="InterPro" id="IPR000045">
    <property type="entry name" value="Prepilin_IV_endopep_pep"/>
</dbReference>
<dbReference type="Proteomes" id="UP000305709">
    <property type="component" value="Unassembled WGS sequence"/>
</dbReference>
<proteinExistence type="predicted"/>
<organism evidence="3 4">
    <name type="scientific">Rubellimicrobium roseum</name>
    <dbReference type="NCBI Taxonomy" id="687525"/>
    <lineage>
        <taxon>Bacteria</taxon>
        <taxon>Pseudomonadati</taxon>
        <taxon>Pseudomonadota</taxon>
        <taxon>Alphaproteobacteria</taxon>
        <taxon>Rhodobacterales</taxon>
        <taxon>Roseobacteraceae</taxon>
        <taxon>Rubellimicrobium</taxon>
    </lineage>
</organism>
<keyword evidence="1" id="KW-1133">Transmembrane helix</keyword>
<evidence type="ECO:0000313" key="3">
    <source>
        <dbReference type="EMBL" id="TNC59035.1"/>
    </source>
</evidence>
<dbReference type="GO" id="GO:0004190">
    <property type="term" value="F:aspartic-type endopeptidase activity"/>
    <property type="evidence" value="ECO:0007669"/>
    <property type="project" value="InterPro"/>
</dbReference>
<keyword evidence="4" id="KW-1185">Reference proteome</keyword>
<feature type="transmembrane region" description="Helical" evidence="1">
    <location>
        <begin position="29"/>
        <end position="47"/>
    </location>
</feature>
<keyword evidence="1" id="KW-0472">Membrane</keyword>